<name>A0ABU2VWL4_9ACTN</name>
<organism evidence="1 2">
    <name type="scientific">Streptomyces stephensoniae</name>
    <dbReference type="NCBI Taxonomy" id="3375367"/>
    <lineage>
        <taxon>Bacteria</taxon>
        <taxon>Bacillati</taxon>
        <taxon>Actinomycetota</taxon>
        <taxon>Actinomycetes</taxon>
        <taxon>Kitasatosporales</taxon>
        <taxon>Streptomycetaceae</taxon>
        <taxon>Streptomyces</taxon>
    </lineage>
</organism>
<comment type="caution">
    <text evidence="1">The sequence shown here is derived from an EMBL/GenBank/DDBJ whole genome shotgun (WGS) entry which is preliminary data.</text>
</comment>
<dbReference type="SUPFAM" id="SSF89392">
    <property type="entry name" value="Prokaryotic lipoproteins and lipoprotein localization factors"/>
    <property type="match status" value="1"/>
</dbReference>
<dbReference type="InterPro" id="IPR029046">
    <property type="entry name" value="LolA/LolB/LppX"/>
</dbReference>
<reference evidence="2" key="1">
    <citation type="submission" date="2023-07" db="EMBL/GenBank/DDBJ databases">
        <title>30 novel species of actinomycetes from the DSMZ collection.</title>
        <authorList>
            <person name="Nouioui I."/>
        </authorList>
    </citation>
    <scope>NUCLEOTIDE SEQUENCE [LARGE SCALE GENOMIC DNA]</scope>
    <source>
        <strain evidence="2">DSM 40932</strain>
    </source>
</reference>
<sequence length="277" mass="29513">MNRVDSVHRLCCYCLIRSADHRRTDATVFSDITGAFFMRLVTRIAVNTSCGLALVALAACGSGTAAGPFGDLSGSEVTTKAITATKKAASLRLYVDMVTEDGRIKADFSSSTSGECTGTLAQGTEGSVEIIRTGGTVYTKYDEALLRSEGKGEPAAEVDATVEMLAGRWMAMKASDPDAKDMTEFCDLKGLLKDVEAKDTAARKAGQTEVDGKRALRLTEKDGKEKFTILVATEGEPYILRITSEGGKEPMTMNLSDFGKPVVAKKPAAKDIIDLGQ</sequence>
<accession>A0ABU2VWL4</accession>
<evidence type="ECO:0008006" key="3">
    <source>
        <dbReference type="Google" id="ProtNLM"/>
    </source>
</evidence>
<evidence type="ECO:0000313" key="1">
    <source>
        <dbReference type="EMBL" id="MDT0489655.1"/>
    </source>
</evidence>
<gene>
    <name evidence="1" type="ORF">RM717_03940</name>
</gene>
<protein>
    <recommendedName>
        <fullName evidence="3">Lipoprotein</fullName>
    </recommendedName>
</protein>
<keyword evidence="2" id="KW-1185">Reference proteome</keyword>
<dbReference type="EMBL" id="JAVRFG010000004">
    <property type="protein sequence ID" value="MDT0489655.1"/>
    <property type="molecule type" value="Genomic_DNA"/>
</dbReference>
<dbReference type="Proteomes" id="UP001180556">
    <property type="component" value="Unassembled WGS sequence"/>
</dbReference>
<proteinExistence type="predicted"/>
<evidence type="ECO:0000313" key="2">
    <source>
        <dbReference type="Proteomes" id="UP001180556"/>
    </source>
</evidence>
<dbReference type="RefSeq" id="WP_311596086.1">
    <property type="nucleotide sequence ID" value="NZ_JAVRFG010000004.1"/>
</dbReference>
<dbReference type="Gene3D" id="2.50.20.20">
    <property type="match status" value="1"/>
</dbReference>